<protein>
    <submittedName>
        <fullName evidence="2">Uncharacterized protein</fullName>
    </submittedName>
</protein>
<dbReference type="AlphaFoldDB" id="A0A0M9A614"/>
<evidence type="ECO:0000256" key="1">
    <source>
        <dbReference type="SAM" id="MobiDB-lite"/>
    </source>
</evidence>
<proteinExistence type="predicted"/>
<feature type="region of interest" description="Disordered" evidence="1">
    <location>
        <begin position="328"/>
        <end position="362"/>
    </location>
</feature>
<feature type="compositionally biased region" description="Basic and acidic residues" evidence="1">
    <location>
        <begin position="352"/>
        <end position="362"/>
    </location>
</feature>
<keyword evidence="3" id="KW-1185">Reference proteome</keyword>
<accession>A0A0M9A614</accession>
<evidence type="ECO:0000313" key="3">
    <source>
        <dbReference type="Proteomes" id="UP000053105"/>
    </source>
</evidence>
<name>A0A0M9A614_9HYME</name>
<evidence type="ECO:0000313" key="2">
    <source>
        <dbReference type="EMBL" id="KOX77957.1"/>
    </source>
</evidence>
<organism evidence="2 3">
    <name type="scientific">Melipona quadrifasciata</name>
    <dbReference type="NCBI Taxonomy" id="166423"/>
    <lineage>
        <taxon>Eukaryota</taxon>
        <taxon>Metazoa</taxon>
        <taxon>Ecdysozoa</taxon>
        <taxon>Arthropoda</taxon>
        <taxon>Hexapoda</taxon>
        <taxon>Insecta</taxon>
        <taxon>Pterygota</taxon>
        <taxon>Neoptera</taxon>
        <taxon>Endopterygota</taxon>
        <taxon>Hymenoptera</taxon>
        <taxon>Apocrita</taxon>
        <taxon>Aculeata</taxon>
        <taxon>Apoidea</taxon>
        <taxon>Anthophila</taxon>
        <taxon>Apidae</taxon>
        <taxon>Melipona</taxon>
    </lineage>
</organism>
<sequence>MATSKAAIRVRDVDIELIKAALNFLKNVTWWIVMQTSMSPTFEIISKRQIIIRAILRLSNKVARNCDVRFFWLEAGQGNIFYELEEHGIRSEYQNGRCVFESSYEEQKWLKRANSLRATICCCAYPSADERTIPPGDAVKLIAADPCPRGLLVAFRIVEKVDEVSMTRCRKLHSIYQKNSNNNDTRNSFILCVKFLFSSLRDFPSTVFFGKGFGIHLEKKASSDTPLKIRRGCCCLYRSGLTSSGLEIEKRECLDVEQTVVSLHYFWIKVKRKATNILSSIAQCGKEEPFDIAEQKQPVEHNLITFRGSEYEVETVFRSTRAAVLTTARSSEDQDHHGASLTVPRGFRMPRPSKDNTESKRKDIYSTGLDTMAETRVLDFYYRFIQLEPDTIALEPGNTTRLYYKVLDKLIFITIFQQASSNIYDQYMQKKRANCGKNKLEAINILEPEVLIEERGTDRLGVGEFLWEMGRRSSRIKKPVCLSIDGKIVEALAQE</sequence>
<gene>
    <name evidence="2" type="ORF">WN51_05845</name>
</gene>
<dbReference type="Proteomes" id="UP000053105">
    <property type="component" value="Unassembled WGS sequence"/>
</dbReference>
<dbReference type="EMBL" id="KQ435727">
    <property type="protein sequence ID" value="KOX77957.1"/>
    <property type="molecule type" value="Genomic_DNA"/>
</dbReference>
<reference evidence="2 3" key="1">
    <citation type="submission" date="2015-07" db="EMBL/GenBank/DDBJ databases">
        <title>The genome of Melipona quadrifasciata.</title>
        <authorList>
            <person name="Pan H."/>
            <person name="Kapheim K."/>
        </authorList>
    </citation>
    <scope>NUCLEOTIDE SEQUENCE [LARGE SCALE GENOMIC DNA]</scope>
    <source>
        <strain evidence="2">0111107301</strain>
        <tissue evidence="2">Whole body</tissue>
    </source>
</reference>